<evidence type="ECO:0000256" key="2">
    <source>
        <dbReference type="ARBA" id="ARBA00034247"/>
    </source>
</evidence>
<evidence type="ECO:0000313" key="4">
    <source>
        <dbReference type="EMBL" id="MCD1654382.1"/>
    </source>
</evidence>
<dbReference type="InterPro" id="IPR029016">
    <property type="entry name" value="GAF-like_dom_sf"/>
</dbReference>
<dbReference type="Proteomes" id="UP001198163">
    <property type="component" value="Unassembled WGS sequence"/>
</dbReference>
<dbReference type="EMBL" id="JAINWA010000001">
    <property type="protein sequence ID" value="MCD1654382.1"/>
    <property type="molecule type" value="Genomic_DNA"/>
</dbReference>
<comment type="caution">
    <text evidence="4">The sequence shown here is derived from an EMBL/GenBank/DDBJ whole genome shotgun (WGS) entry which is preliminary data.</text>
</comment>
<feature type="domain" description="GGDEF" evidence="3">
    <location>
        <begin position="214"/>
        <end position="347"/>
    </location>
</feature>
<dbReference type="GO" id="GO:0005886">
    <property type="term" value="C:plasma membrane"/>
    <property type="evidence" value="ECO:0007669"/>
    <property type="project" value="TreeGrafter"/>
</dbReference>
<name>A0AAE3EH85_9SPIR</name>
<dbReference type="FunFam" id="3.30.70.270:FF:000001">
    <property type="entry name" value="Diguanylate cyclase domain protein"/>
    <property type="match status" value="1"/>
</dbReference>
<dbReference type="NCBIfam" id="NF041606">
    <property type="entry name" value="dguan_cyc_DgcA"/>
    <property type="match status" value="1"/>
</dbReference>
<dbReference type="CDD" id="cd01949">
    <property type="entry name" value="GGDEF"/>
    <property type="match status" value="1"/>
</dbReference>
<dbReference type="SUPFAM" id="SSF55781">
    <property type="entry name" value="GAF domain-like"/>
    <property type="match status" value="1"/>
</dbReference>
<comment type="catalytic activity">
    <reaction evidence="2">
        <text>2 GTP = 3',3'-c-di-GMP + 2 diphosphate</text>
        <dbReference type="Rhea" id="RHEA:24898"/>
        <dbReference type="ChEBI" id="CHEBI:33019"/>
        <dbReference type="ChEBI" id="CHEBI:37565"/>
        <dbReference type="ChEBI" id="CHEBI:58805"/>
        <dbReference type="EC" id="2.7.7.65"/>
    </reaction>
</comment>
<dbReference type="SUPFAM" id="SSF55073">
    <property type="entry name" value="Nucleotide cyclase"/>
    <property type="match status" value="1"/>
</dbReference>
<keyword evidence="4" id="KW-0808">Transferase</keyword>
<protein>
    <recommendedName>
        <fullName evidence="1">diguanylate cyclase</fullName>
        <ecNumber evidence="1">2.7.7.65</ecNumber>
    </recommendedName>
</protein>
<dbReference type="GO" id="GO:1902201">
    <property type="term" value="P:negative regulation of bacterial-type flagellum-dependent cell motility"/>
    <property type="evidence" value="ECO:0007669"/>
    <property type="project" value="TreeGrafter"/>
</dbReference>
<dbReference type="Gene3D" id="3.30.70.270">
    <property type="match status" value="1"/>
</dbReference>
<dbReference type="InterPro" id="IPR050469">
    <property type="entry name" value="Diguanylate_Cyclase"/>
</dbReference>
<dbReference type="SMART" id="SM00267">
    <property type="entry name" value="GGDEF"/>
    <property type="match status" value="1"/>
</dbReference>
<dbReference type="InterPro" id="IPR043128">
    <property type="entry name" value="Rev_trsase/Diguanyl_cyclase"/>
</dbReference>
<dbReference type="PANTHER" id="PTHR45138">
    <property type="entry name" value="REGULATORY COMPONENTS OF SENSORY TRANSDUCTION SYSTEM"/>
    <property type="match status" value="1"/>
</dbReference>
<gene>
    <name evidence="4" type="ORF">K7J14_06645</name>
</gene>
<evidence type="ECO:0000313" key="5">
    <source>
        <dbReference type="Proteomes" id="UP001198163"/>
    </source>
</evidence>
<dbReference type="PROSITE" id="PS50887">
    <property type="entry name" value="GGDEF"/>
    <property type="match status" value="1"/>
</dbReference>
<keyword evidence="5" id="KW-1185">Reference proteome</keyword>
<dbReference type="InterPro" id="IPR000160">
    <property type="entry name" value="GGDEF_dom"/>
</dbReference>
<evidence type="ECO:0000259" key="3">
    <source>
        <dbReference type="PROSITE" id="PS50887"/>
    </source>
</evidence>
<organism evidence="4 5">
    <name type="scientific">Teretinema zuelzerae</name>
    <dbReference type="NCBI Taxonomy" id="156"/>
    <lineage>
        <taxon>Bacteria</taxon>
        <taxon>Pseudomonadati</taxon>
        <taxon>Spirochaetota</taxon>
        <taxon>Spirochaetia</taxon>
        <taxon>Spirochaetales</taxon>
        <taxon>Treponemataceae</taxon>
        <taxon>Teretinema</taxon>
    </lineage>
</organism>
<keyword evidence="4" id="KW-0548">Nucleotidyltransferase</keyword>
<evidence type="ECO:0000256" key="1">
    <source>
        <dbReference type="ARBA" id="ARBA00012528"/>
    </source>
</evidence>
<accession>A0AAE3EH85</accession>
<dbReference type="Gene3D" id="3.30.450.40">
    <property type="match status" value="1"/>
</dbReference>
<proteinExistence type="predicted"/>
<dbReference type="GO" id="GO:0043709">
    <property type="term" value="P:cell adhesion involved in single-species biofilm formation"/>
    <property type="evidence" value="ECO:0007669"/>
    <property type="project" value="TreeGrafter"/>
</dbReference>
<dbReference type="PANTHER" id="PTHR45138:SF9">
    <property type="entry name" value="DIGUANYLATE CYCLASE DGCM-RELATED"/>
    <property type="match status" value="1"/>
</dbReference>
<dbReference type="NCBIfam" id="TIGR00254">
    <property type="entry name" value="GGDEF"/>
    <property type="match status" value="1"/>
</dbReference>
<dbReference type="GO" id="GO:0052621">
    <property type="term" value="F:diguanylate cyclase activity"/>
    <property type="evidence" value="ECO:0007669"/>
    <property type="project" value="UniProtKB-EC"/>
</dbReference>
<reference evidence="4" key="1">
    <citation type="submission" date="2021-08" db="EMBL/GenBank/DDBJ databases">
        <title>Comparative analyses of Brucepasteria parasyntrophica and Teretinema zuelzerae.</title>
        <authorList>
            <person name="Song Y."/>
            <person name="Brune A."/>
        </authorList>
    </citation>
    <scope>NUCLEOTIDE SEQUENCE</scope>
    <source>
        <strain evidence="4">DSM 1903</strain>
    </source>
</reference>
<sequence>MAKSKKNSALEASSEKQIYDLKQLLEISKSLNSVIDFSTLIEAILYTCMGQMKTLGVAIFTKQNFDACCFQLNRNYCGFELNPNSDYSFPETHPLIALLSSQNSCVTPEVIQKELTPDTALKNLMELNPSLIVPLKAKSHINGMLVLGEQITAEEYSTYEKEHILNIASLAAIAISNAALLEMTTTDMMTHLKLKHYFYTVLMQRLEDSISQKSPLSILMLDIDFFKRFNDTYGHACGDVVLQMVASVIQANTRNQDMAARYGGEEFVIMLCDTPVHTAEKIAERIRKSIENLDILYDSQHLRLTISIGVAEFNHTVDQTAKNLVDRADKALYTSKQTGRNKVSVAE</sequence>
<dbReference type="AlphaFoldDB" id="A0AAE3EH85"/>
<dbReference type="RefSeq" id="WP_230754574.1">
    <property type="nucleotide sequence ID" value="NZ_JAINWA010000001.1"/>
</dbReference>
<dbReference type="EC" id="2.7.7.65" evidence="1"/>
<dbReference type="Pfam" id="PF00990">
    <property type="entry name" value="GGDEF"/>
    <property type="match status" value="1"/>
</dbReference>
<dbReference type="InterPro" id="IPR048092">
    <property type="entry name" value="Dguan_cyc_DgcA"/>
</dbReference>
<dbReference type="InterPro" id="IPR029787">
    <property type="entry name" value="Nucleotide_cyclase"/>
</dbReference>